<dbReference type="EMBL" id="HF936527">
    <property type="protein sequence ID" value="CCX34412.1"/>
    <property type="molecule type" value="Genomic_DNA"/>
</dbReference>
<reference evidence="1 2" key="1">
    <citation type="journal article" date="2013" name="PLoS Genet.">
        <title>The genome and development-dependent transcriptomes of Pyronema confluens: a window into fungal evolution.</title>
        <authorList>
            <person name="Traeger S."/>
            <person name="Altegoer F."/>
            <person name="Freitag M."/>
            <person name="Gabaldon T."/>
            <person name="Kempken F."/>
            <person name="Kumar A."/>
            <person name="Marcet-Houben M."/>
            <person name="Poggeler S."/>
            <person name="Stajich J.E."/>
            <person name="Nowrousian M."/>
        </authorList>
    </citation>
    <scope>NUCLEOTIDE SEQUENCE [LARGE SCALE GENOMIC DNA]</scope>
    <source>
        <strain evidence="2">CBS 100304</strain>
        <tissue evidence="1">Vegetative mycelium</tissue>
    </source>
</reference>
<proteinExistence type="predicted"/>
<name>U4LVA7_PYROM</name>
<organism evidence="1 2">
    <name type="scientific">Pyronema omphalodes (strain CBS 100304)</name>
    <name type="common">Pyronema confluens</name>
    <dbReference type="NCBI Taxonomy" id="1076935"/>
    <lineage>
        <taxon>Eukaryota</taxon>
        <taxon>Fungi</taxon>
        <taxon>Dikarya</taxon>
        <taxon>Ascomycota</taxon>
        <taxon>Pezizomycotina</taxon>
        <taxon>Pezizomycetes</taxon>
        <taxon>Pezizales</taxon>
        <taxon>Pyronemataceae</taxon>
        <taxon>Pyronema</taxon>
    </lineage>
</organism>
<dbReference type="OrthoDB" id="10292467at2759"/>
<evidence type="ECO:0000313" key="2">
    <source>
        <dbReference type="Proteomes" id="UP000018144"/>
    </source>
</evidence>
<dbReference type="Proteomes" id="UP000018144">
    <property type="component" value="Unassembled WGS sequence"/>
</dbReference>
<protein>
    <submittedName>
        <fullName evidence="1">Uncharacterized protein</fullName>
    </submittedName>
</protein>
<keyword evidence="2" id="KW-1185">Reference proteome</keyword>
<sequence length="162" mass="18215">MSSTGSSAFPRLHPTRIKLTVHDIPNHRAQPATPQSILLDFSRLPRIPVIYQILNEQTLHRQPIGFSVLNTTSETKAAWNRLVTDRRVVGRDNIVFAARLAFALKKNGFPVRVKMPGKDIVQVDQLQVKMMEDHQMLDETWAGEGVVPGPVDMLPDAMELDI</sequence>
<evidence type="ECO:0000313" key="1">
    <source>
        <dbReference type="EMBL" id="CCX34412.1"/>
    </source>
</evidence>
<gene>
    <name evidence="1" type="ORF">PCON_03624</name>
</gene>
<dbReference type="AlphaFoldDB" id="U4LVA7"/>
<accession>U4LVA7</accession>